<dbReference type="Proteomes" id="UP000283458">
    <property type="component" value="Unassembled WGS sequence"/>
</dbReference>
<name>A0A418W354_9PROT</name>
<keyword evidence="2" id="KW-1185">Reference proteome</keyword>
<dbReference type="RefSeq" id="WP_119830096.1">
    <property type="nucleotide sequence ID" value="NZ_QYUL01000001.1"/>
</dbReference>
<evidence type="ECO:0000313" key="2">
    <source>
        <dbReference type="Proteomes" id="UP000283458"/>
    </source>
</evidence>
<organism evidence="1 2">
    <name type="scientific">Azospirillum cavernae</name>
    <dbReference type="NCBI Taxonomy" id="2320860"/>
    <lineage>
        <taxon>Bacteria</taxon>
        <taxon>Pseudomonadati</taxon>
        <taxon>Pseudomonadota</taxon>
        <taxon>Alphaproteobacteria</taxon>
        <taxon>Rhodospirillales</taxon>
        <taxon>Azospirillaceae</taxon>
        <taxon>Azospirillum</taxon>
    </lineage>
</organism>
<accession>A0A418W354</accession>
<gene>
    <name evidence="1" type="ORF">D3877_07835</name>
</gene>
<dbReference type="EMBL" id="QYUL01000001">
    <property type="protein sequence ID" value="RJF84447.1"/>
    <property type="molecule type" value="Genomic_DNA"/>
</dbReference>
<sequence length="59" mass="6527">MSQALRTADNGDDLETEQLRAAVAEARAEVQRGDVIPHDRVREWLLDLAQGKKATAPRS</sequence>
<evidence type="ECO:0000313" key="1">
    <source>
        <dbReference type="EMBL" id="RJF84447.1"/>
    </source>
</evidence>
<protein>
    <submittedName>
        <fullName evidence="1">Antitoxin</fullName>
    </submittedName>
</protein>
<dbReference type="AlphaFoldDB" id="A0A418W354"/>
<reference evidence="1 2" key="1">
    <citation type="submission" date="2018-09" db="EMBL/GenBank/DDBJ databases">
        <authorList>
            <person name="Zhu H."/>
        </authorList>
    </citation>
    <scope>NUCLEOTIDE SEQUENCE [LARGE SCALE GENOMIC DNA]</scope>
    <source>
        <strain evidence="1 2">K2W22B-5</strain>
    </source>
</reference>
<proteinExistence type="predicted"/>
<comment type="caution">
    <text evidence="1">The sequence shown here is derived from an EMBL/GenBank/DDBJ whole genome shotgun (WGS) entry which is preliminary data.</text>
</comment>